<sequence length="88" mass="10222">MTGALAWQVKILNKKYFFGVLRRRWHGVLFIPPALLLVCVCVVSLLFFFRSPLFPYTSAPIAGPVHWMDYKHPILTLGVKWITYVDQE</sequence>
<proteinExistence type="predicted"/>
<reference evidence="2 3" key="1">
    <citation type="submission" date="2021-09" db="EMBL/GenBank/DDBJ databases">
        <title>Genomic insights and catalytic innovation underlie evolution of tropane alkaloids biosynthesis.</title>
        <authorList>
            <person name="Wang Y.-J."/>
            <person name="Tian T."/>
            <person name="Huang J.-P."/>
            <person name="Huang S.-X."/>
        </authorList>
    </citation>
    <scope>NUCLEOTIDE SEQUENCE [LARGE SCALE GENOMIC DNA]</scope>
    <source>
        <strain evidence="2">KIB-2018</strain>
        <tissue evidence="2">Leaf</tissue>
    </source>
</reference>
<feature type="transmembrane region" description="Helical" evidence="1">
    <location>
        <begin position="25"/>
        <end position="49"/>
    </location>
</feature>
<gene>
    <name evidence="2" type="ORF">K2173_013005</name>
</gene>
<evidence type="ECO:0000256" key="1">
    <source>
        <dbReference type="SAM" id="Phobius"/>
    </source>
</evidence>
<keyword evidence="1" id="KW-0472">Membrane</keyword>
<protein>
    <submittedName>
        <fullName evidence="2">Uncharacterized protein</fullName>
    </submittedName>
</protein>
<name>A0AAV8S6Y1_9ROSI</name>
<dbReference type="Proteomes" id="UP001159364">
    <property type="component" value="Unassembled WGS sequence"/>
</dbReference>
<keyword evidence="1" id="KW-1133">Transmembrane helix</keyword>
<comment type="caution">
    <text evidence="2">The sequence shown here is derived from an EMBL/GenBank/DDBJ whole genome shotgun (WGS) entry which is preliminary data.</text>
</comment>
<accession>A0AAV8S6Y1</accession>
<dbReference type="EMBL" id="JAIWQS010000052">
    <property type="protein sequence ID" value="KAJ8747937.1"/>
    <property type="molecule type" value="Genomic_DNA"/>
</dbReference>
<keyword evidence="1" id="KW-0812">Transmembrane</keyword>
<evidence type="ECO:0000313" key="3">
    <source>
        <dbReference type="Proteomes" id="UP001159364"/>
    </source>
</evidence>
<dbReference type="AlphaFoldDB" id="A0AAV8S6Y1"/>
<keyword evidence="3" id="KW-1185">Reference proteome</keyword>
<organism evidence="2 3">
    <name type="scientific">Erythroxylum novogranatense</name>
    <dbReference type="NCBI Taxonomy" id="1862640"/>
    <lineage>
        <taxon>Eukaryota</taxon>
        <taxon>Viridiplantae</taxon>
        <taxon>Streptophyta</taxon>
        <taxon>Embryophyta</taxon>
        <taxon>Tracheophyta</taxon>
        <taxon>Spermatophyta</taxon>
        <taxon>Magnoliopsida</taxon>
        <taxon>eudicotyledons</taxon>
        <taxon>Gunneridae</taxon>
        <taxon>Pentapetalae</taxon>
        <taxon>rosids</taxon>
        <taxon>fabids</taxon>
        <taxon>Malpighiales</taxon>
        <taxon>Erythroxylaceae</taxon>
        <taxon>Erythroxylum</taxon>
    </lineage>
</organism>
<evidence type="ECO:0000313" key="2">
    <source>
        <dbReference type="EMBL" id="KAJ8747937.1"/>
    </source>
</evidence>